<dbReference type="InterPro" id="IPR011712">
    <property type="entry name" value="Sig_transdc_His_kin_sub3_dim/P"/>
</dbReference>
<comment type="cofactor">
    <cofactor evidence="2">
        <name>[4Fe-4S] cluster</name>
        <dbReference type="ChEBI" id="CHEBI:49883"/>
    </cofactor>
</comment>
<evidence type="ECO:0000256" key="7">
    <source>
        <dbReference type="ARBA" id="ARBA00022490"/>
    </source>
</evidence>
<keyword evidence="17" id="KW-0812">Transmembrane</keyword>
<keyword evidence="12" id="KW-0902">Two-component regulatory system</keyword>
<reference evidence="20" key="1">
    <citation type="submission" date="2023-07" db="EMBL/GenBank/DDBJ databases">
        <title>30 novel species of actinomycetes from the DSMZ collection.</title>
        <authorList>
            <person name="Nouioui I."/>
        </authorList>
    </citation>
    <scope>NUCLEOTIDE SEQUENCE [LARGE SCALE GENOMIC DNA]</scope>
    <source>
        <strain evidence="20">DSM 44938</strain>
    </source>
</reference>
<evidence type="ECO:0000256" key="3">
    <source>
        <dbReference type="ARBA" id="ARBA00004496"/>
    </source>
</evidence>
<evidence type="ECO:0000259" key="18">
    <source>
        <dbReference type="PROSITE" id="PS50109"/>
    </source>
</evidence>
<keyword evidence="16" id="KW-0175">Coiled coil</keyword>
<evidence type="ECO:0000256" key="12">
    <source>
        <dbReference type="ARBA" id="ARBA00023012"/>
    </source>
</evidence>
<evidence type="ECO:0000256" key="15">
    <source>
        <dbReference type="ARBA" id="ARBA00030800"/>
    </source>
</evidence>
<feature type="transmembrane region" description="Helical" evidence="17">
    <location>
        <begin position="168"/>
        <end position="188"/>
    </location>
</feature>
<comment type="catalytic activity">
    <reaction evidence="1">
        <text>ATP + protein L-histidine = ADP + protein N-phospho-L-histidine.</text>
        <dbReference type="EC" id="2.7.13.3"/>
    </reaction>
</comment>
<comment type="subcellular location">
    <subcellularLocation>
        <location evidence="3">Cytoplasm</location>
    </subcellularLocation>
</comment>
<evidence type="ECO:0000256" key="4">
    <source>
        <dbReference type="ARBA" id="ARBA00012438"/>
    </source>
</evidence>
<evidence type="ECO:0000256" key="10">
    <source>
        <dbReference type="ARBA" id="ARBA00022777"/>
    </source>
</evidence>
<keyword evidence="6" id="KW-0004">4Fe-4S</keyword>
<evidence type="ECO:0000256" key="13">
    <source>
        <dbReference type="ARBA" id="ARBA00023014"/>
    </source>
</evidence>
<evidence type="ECO:0000256" key="5">
    <source>
        <dbReference type="ARBA" id="ARBA00017322"/>
    </source>
</evidence>
<dbReference type="Proteomes" id="UP001183246">
    <property type="component" value="Unassembled WGS sequence"/>
</dbReference>
<dbReference type="EC" id="2.7.13.3" evidence="4"/>
<evidence type="ECO:0000256" key="8">
    <source>
        <dbReference type="ARBA" id="ARBA00022679"/>
    </source>
</evidence>
<comment type="caution">
    <text evidence="19">The sequence shown here is derived from an EMBL/GenBank/DDBJ whole genome shotgun (WGS) entry which is preliminary data.</text>
</comment>
<protein>
    <recommendedName>
        <fullName evidence="5">Oxygen sensor histidine kinase NreB</fullName>
        <ecNumber evidence="4">2.7.13.3</ecNumber>
    </recommendedName>
    <alternativeName>
        <fullName evidence="15">Nitrogen regulation protein B</fullName>
    </alternativeName>
</protein>
<dbReference type="Pfam" id="PF07730">
    <property type="entry name" value="HisKA_3"/>
    <property type="match status" value="1"/>
</dbReference>
<keyword evidence="17" id="KW-1133">Transmembrane helix</keyword>
<gene>
    <name evidence="19" type="ORF">RM590_11475</name>
</gene>
<dbReference type="Pfam" id="PF02518">
    <property type="entry name" value="HATPase_c"/>
    <property type="match status" value="1"/>
</dbReference>
<keyword evidence="11" id="KW-0408">Iron</keyword>
<dbReference type="InterPro" id="IPR003594">
    <property type="entry name" value="HATPase_dom"/>
</dbReference>
<keyword evidence="20" id="KW-1185">Reference proteome</keyword>
<feature type="transmembrane region" description="Helical" evidence="17">
    <location>
        <begin position="42"/>
        <end position="60"/>
    </location>
</feature>
<dbReference type="InterPro" id="IPR050482">
    <property type="entry name" value="Sensor_HK_TwoCompSys"/>
</dbReference>
<dbReference type="CDD" id="cd16917">
    <property type="entry name" value="HATPase_UhpB-NarQ-NarX-like"/>
    <property type="match status" value="1"/>
</dbReference>
<keyword evidence="8" id="KW-0808">Transferase</keyword>
<keyword evidence="9" id="KW-0479">Metal-binding</keyword>
<dbReference type="InterPro" id="IPR004358">
    <property type="entry name" value="Sig_transdc_His_kin-like_C"/>
</dbReference>
<dbReference type="PIRSF" id="PIRSF037434">
    <property type="entry name" value="STHK_ChrS"/>
    <property type="match status" value="1"/>
</dbReference>
<dbReference type="EMBL" id="JAVREL010000005">
    <property type="protein sequence ID" value="MDT0343229.1"/>
    <property type="molecule type" value="Genomic_DNA"/>
</dbReference>
<keyword evidence="10 19" id="KW-0418">Kinase</keyword>
<evidence type="ECO:0000256" key="6">
    <source>
        <dbReference type="ARBA" id="ARBA00022485"/>
    </source>
</evidence>
<dbReference type="Gene3D" id="1.20.5.1930">
    <property type="match status" value="1"/>
</dbReference>
<dbReference type="PANTHER" id="PTHR24421:SF62">
    <property type="entry name" value="SENSORY TRANSDUCTION HISTIDINE KINASE"/>
    <property type="match status" value="1"/>
</dbReference>
<evidence type="ECO:0000256" key="17">
    <source>
        <dbReference type="SAM" id="Phobius"/>
    </source>
</evidence>
<proteinExistence type="predicted"/>
<evidence type="ECO:0000256" key="14">
    <source>
        <dbReference type="ARBA" id="ARBA00024827"/>
    </source>
</evidence>
<dbReference type="RefSeq" id="WP_394813849.1">
    <property type="nucleotide sequence ID" value="NZ_JAVREL010000005.1"/>
</dbReference>
<dbReference type="InterPro" id="IPR017205">
    <property type="entry name" value="Sig_transdc_His_kinase_ChrS"/>
</dbReference>
<evidence type="ECO:0000256" key="9">
    <source>
        <dbReference type="ARBA" id="ARBA00022723"/>
    </source>
</evidence>
<dbReference type="InterPro" id="IPR005467">
    <property type="entry name" value="His_kinase_dom"/>
</dbReference>
<feature type="transmembrane region" description="Helical" evidence="17">
    <location>
        <begin position="109"/>
        <end position="130"/>
    </location>
</feature>
<keyword evidence="7" id="KW-0963">Cytoplasm</keyword>
<dbReference type="PROSITE" id="PS50109">
    <property type="entry name" value="HIS_KIN"/>
    <property type="match status" value="1"/>
</dbReference>
<organism evidence="19 20">
    <name type="scientific">Streptomyces litchfieldiae</name>
    <dbReference type="NCBI Taxonomy" id="3075543"/>
    <lineage>
        <taxon>Bacteria</taxon>
        <taxon>Bacillati</taxon>
        <taxon>Actinomycetota</taxon>
        <taxon>Actinomycetes</taxon>
        <taxon>Kitasatosporales</taxon>
        <taxon>Streptomycetaceae</taxon>
        <taxon>Streptomyces</taxon>
    </lineage>
</organism>
<dbReference type="GO" id="GO:0016301">
    <property type="term" value="F:kinase activity"/>
    <property type="evidence" value="ECO:0007669"/>
    <property type="project" value="UniProtKB-KW"/>
</dbReference>
<dbReference type="SUPFAM" id="SSF55874">
    <property type="entry name" value="ATPase domain of HSP90 chaperone/DNA topoisomerase II/histidine kinase"/>
    <property type="match status" value="1"/>
</dbReference>
<evidence type="ECO:0000256" key="16">
    <source>
        <dbReference type="SAM" id="Coils"/>
    </source>
</evidence>
<feature type="coiled-coil region" evidence="16">
    <location>
        <begin position="201"/>
        <end position="235"/>
    </location>
</feature>
<name>A0ABU2MQ59_9ACTN</name>
<keyword evidence="13" id="KW-0411">Iron-sulfur</keyword>
<dbReference type="InterPro" id="IPR036890">
    <property type="entry name" value="HATPase_C_sf"/>
</dbReference>
<dbReference type="Gene3D" id="3.30.565.10">
    <property type="entry name" value="Histidine kinase-like ATPase, C-terminal domain"/>
    <property type="match status" value="1"/>
</dbReference>
<dbReference type="SMART" id="SM00387">
    <property type="entry name" value="HATPase_c"/>
    <property type="match status" value="1"/>
</dbReference>
<evidence type="ECO:0000256" key="11">
    <source>
        <dbReference type="ARBA" id="ARBA00023004"/>
    </source>
</evidence>
<dbReference type="PANTHER" id="PTHR24421">
    <property type="entry name" value="NITRATE/NITRITE SENSOR PROTEIN NARX-RELATED"/>
    <property type="match status" value="1"/>
</dbReference>
<evidence type="ECO:0000256" key="2">
    <source>
        <dbReference type="ARBA" id="ARBA00001966"/>
    </source>
</evidence>
<accession>A0ABU2MQ59</accession>
<sequence>MTMTVEERWQQFYRWGPYLLLALATVLAGSSAEEFMTGSSRVAAGVLIVACLALQLWWTVHQRALLAAVRPAAAHLPTGAAATVQATRSVPVPGAPSAASTSYFLLRTALGYALTWLNPLFAVHACVGYFDAVHLLPPRPAVTRAGLLAVAVPVAGSQSGGLPPSSTLQWIAFGGLFTVNAGLALVFFQLSARETEKAAERAATITELARANARLEQALAENSALQAQLLLQAREAGVADERRRLAAEIHDTIAQGLTGIITQLQAALGTADSAQARVHLRRAVDLARRSLGEARHSVHNLSPVALEHDLLPDALQKTLAVWSKRTGITARFTTTGTQEPLHDEVAATLLRIAQEALANTERHSGATRAGVTLSFMGDEVTLDIRDDGQGFDPAALPARTHAAGFGLAGMRARAERLAGAVAVESSPGEGTAISVRVPLVRHE</sequence>
<feature type="domain" description="Histidine kinase" evidence="18">
    <location>
        <begin position="349"/>
        <end position="441"/>
    </location>
</feature>
<keyword evidence="17" id="KW-0472">Membrane</keyword>
<dbReference type="PRINTS" id="PR00344">
    <property type="entry name" value="BCTRLSENSOR"/>
</dbReference>
<evidence type="ECO:0000313" key="19">
    <source>
        <dbReference type="EMBL" id="MDT0343229.1"/>
    </source>
</evidence>
<evidence type="ECO:0000313" key="20">
    <source>
        <dbReference type="Proteomes" id="UP001183246"/>
    </source>
</evidence>
<evidence type="ECO:0000256" key="1">
    <source>
        <dbReference type="ARBA" id="ARBA00000085"/>
    </source>
</evidence>
<comment type="function">
    <text evidence="14">Member of the two-component regulatory system NreB/NreC involved in the control of dissimilatory nitrate/nitrite reduction in response to oxygen. NreB functions as a direct oxygen sensor histidine kinase which is autophosphorylated, in the absence of oxygen, probably at the conserved histidine residue, and transfers its phosphate group probably to a conserved aspartate residue of NreC. NreB/NreC activates the expression of the nitrate (narGHJI) and nitrite (nir) reductase operons, as well as the putative nitrate transporter gene narT.</text>
</comment>